<comment type="similarity">
    <text evidence="5">Belongs to the TDD superfamily. DTWD2 family.</text>
</comment>
<feature type="domain" description="DTW" evidence="7">
    <location>
        <begin position="1"/>
        <end position="159"/>
    </location>
</feature>
<dbReference type="RefSeq" id="XP_005782286.1">
    <property type="nucleotide sequence ID" value="XM_005782229.1"/>
</dbReference>
<evidence type="ECO:0000313" key="8">
    <source>
        <dbReference type="EnsemblProtists" id="EOD29857"/>
    </source>
</evidence>
<accession>A0A0D3K272</accession>
<dbReference type="GO" id="GO:0008033">
    <property type="term" value="P:tRNA processing"/>
    <property type="evidence" value="ECO:0007669"/>
    <property type="project" value="UniProtKB-KW"/>
</dbReference>
<dbReference type="GO" id="GO:0016432">
    <property type="term" value="F:tRNA-uridine aminocarboxypropyltransferase activity"/>
    <property type="evidence" value="ECO:0007669"/>
    <property type="project" value="UniProtKB-EC"/>
</dbReference>
<evidence type="ECO:0000313" key="9">
    <source>
        <dbReference type="Proteomes" id="UP000013827"/>
    </source>
</evidence>
<dbReference type="AlphaFoldDB" id="A0A0D3K272"/>
<evidence type="ECO:0000256" key="6">
    <source>
        <dbReference type="ARBA" id="ARBA00048718"/>
    </source>
</evidence>
<dbReference type="InterPro" id="IPR005636">
    <property type="entry name" value="DTW"/>
</dbReference>
<dbReference type="EnsemblProtists" id="EOD29857">
    <property type="protein sequence ID" value="EOD29857"/>
    <property type="gene ID" value="EMIHUDRAFT_468479"/>
</dbReference>
<dbReference type="Proteomes" id="UP000013827">
    <property type="component" value="Unassembled WGS sequence"/>
</dbReference>
<name>A0A0D3K272_EMIH1</name>
<keyword evidence="3" id="KW-0949">S-adenosyl-L-methionine</keyword>
<dbReference type="PANTHER" id="PTHR21392">
    <property type="entry name" value="TRNA-URIDINE AMINOCARBOXYPROPYLTRANSFERASE 2"/>
    <property type="match status" value="1"/>
</dbReference>
<organism evidence="8 9">
    <name type="scientific">Emiliania huxleyi (strain CCMP1516)</name>
    <dbReference type="NCBI Taxonomy" id="280463"/>
    <lineage>
        <taxon>Eukaryota</taxon>
        <taxon>Haptista</taxon>
        <taxon>Haptophyta</taxon>
        <taxon>Prymnesiophyceae</taxon>
        <taxon>Isochrysidales</taxon>
        <taxon>Noelaerhabdaceae</taxon>
        <taxon>Emiliania</taxon>
    </lineage>
</organism>
<evidence type="ECO:0000259" key="7">
    <source>
        <dbReference type="Pfam" id="PF03942"/>
    </source>
</evidence>
<dbReference type="KEGG" id="ehx:EMIHUDRAFT_468479"/>
<dbReference type="InterPro" id="IPR039262">
    <property type="entry name" value="DTWD2/TAPT"/>
</dbReference>
<proteinExistence type="inferred from homology"/>
<evidence type="ECO:0000256" key="2">
    <source>
        <dbReference type="ARBA" id="ARBA00022679"/>
    </source>
</evidence>
<dbReference type="PaxDb" id="2903-EOD29857"/>
<keyword evidence="2" id="KW-0808">Transferase</keyword>
<dbReference type="GeneID" id="17275131"/>
<sequence length="219" mass="23798">MHHKEFLSAGDDAKLLTAMLPPEQARVFVYGRRADWDALAAELAADPQHTMLLWPGEGALTVGEFVERRLPQSSPWRRVAAGGRGEAEGEAEASRPLMRVVVLDGVYNHARSMFRALRRRLPPAHVPPHVALHPTSLSVYQRAAKRYASASAATVAAGATGDAEALRVCTVEAAALLLQEVGEPEATTHAFIAAVVANNGALQAHKHDERREANLRRRE</sequence>
<dbReference type="Pfam" id="PF03942">
    <property type="entry name" value="DTW"/>
    <property type="match status" value="1"/>
</dbReference>
<evidence type="ECO:0000256" key="1">
    <source>
        <dbReference type="ARBA" id="ARBA00012386"/>
    </source>
</evidence>
<dbReference type="HOGENOM" id="CLU_1264486_0_0_1"/>
<protein>
    <recommendedName>
        <fullName evidence="1">tRNA-uridine aminocarboxypropyltransferase</fullName>
        <ecNumber evidence="1">2.5.1.25</ecNumber>
    </recommendedName>
</protein>
<evidence type="ECO:0000256" key="4">
    <source>
        <dbReference type="ARBA" id="ARBA00022694"/>
    </source>
</evidence>
<dbReference type="EC" id="2.5.1.25" evidence="1"/>
<keyword evidence="4" id="KW-0819">tRNA processing</keyword>
<dbReference type="OMA" id="ARSMFRA"/>
<reference evidence="8" key="2">
    <citation type="submission" date="2024-10" db="UniProtKB">
        <authorList>
            <consortium name="EnsemblProtists"/>
        </authorList>
    </citation>
    <scope>IDENTIFICATION</scope>
</reference>
<reference evidence="9" key="1">
    <citation type="journal article" date="2013" name="Nature">
        <title>Pan genome of the phytoplankton Emiliania underpins its global distribution.</title>
        <authorList>
            <person name="Read B.A."/>
            <person name="Kegel J."/>
            <person name="Klute M.J."/>
            <person name="Kuo A."/>
            <person name="Lefebvre S.C."/>
            <person name="Maumus F."/>
            <person name="Mayer C."/>
            <person name="Miller J."/>
            <person name="Monier A."/>
            <person name="Salamov A."/>
            <person name="Young J."/>
            <person name="Aguilar M."/>
            <person name="Claverie J.M."/>
            <person name="Frickenhaus S."/>
            <person name="Gonzalez K."/>
            <person name="Herman E.K."/>
            <person name="Lin Y.C."/>
            <person name="Napier J."/>
            <person name="Ogata H."/>
            <person name="Sarno A.F."/>
            <person name="Shmutz J."/>
            <person name="Schroeder D."/>
            <person name="de Vargas C."/>
            <person name="Verret F."/>
            <person name="von Dassow P."/>
            <person name="Valentin K."/>
            <person name="Van de Peer Y."/>
            <person name="Wheeler G."/>
            <person name="Dacks J.B."/>
            <person name="Delwiche C.F."/>
            <person name="Dyhrman S.T."/>
            <person name="Glockner G."/>
            <person name="John U."/>
            <person name="Richards T."/>
            <person name="Worden A.Z."/>
            <person name="Zhang X."/>
            <person name="Grigoriev I.V."/>
            <person name="Allen A.E."/>
            <person name="Bidle K."/>
            <person name="Borodovsky M."/>
            <person name="Bowler C."/>
            <person name="Brownlee C."/>
            <person name="Cock J.M."/>
            <person name="Elias M."/>
            <person name="Gladyshev V.N."/>
            <person name="Groth M."/>
            <person name="Guda C."/>
            <person name="Hadaegh A."/>
            <person name="Iglesias-Rodriguez M.D."/>
            <person name="Jenkins J."/>
            <person name="Jones B.M."/>
            <person name="Lawson T."/>
            <person name="Leese F."/>
            <person name="Lindquist E."/>
            <person name="Lobanov A."/>
            <person name="Lomsadze A."/>
            <person name="Malik S.B."/>
            <person name="Marsh M.E."/>
            <person name="Mackinder L."/>
            <person name="Mock T."/>
            <person name="Mueller-Roeber B."/>
            <person name="Pagarete A."/>
            <person name="Parker M."/>
            <person name="Probert I."/>
            <person name="Quesneville H."/>
            <person name="Raines C."/>
            <person name="Rensing S.A."/>
            <person name="Riano-Pachon D.M."/>
            <person name="Richier S."/>
            <person name="Rokitta S."/>
            <person name="Shiraiwa Y."/>
            <person name="Soanes D.M."/>
            <person name="van der Giezen M."/>
            <person name="Wahlund T.M."/>
            <person name="Williams B."/>
            <person name="Wilson W."/>
            <person name="Wolfe G."/>
            <person name="Wurch L.L."/>
        </authorList>
    </citation>
    <scope>NUCLEOTIDE SEQUENCE</scope>
</reference>
<dbReference type="PANTHER" id="PTHR21392:SF0">
    <property type="entry name" value="TRNA-URIDINE AMINOCARBOXYPROPYLTRANSFERASE 2"/>
    <property type="match status" value="1"/>
</dbReference>
<evidence type="ECO:0000256" key="3">
    <source>
        <dbReference type="ARBA" id="ARBA00022691"/>
    </source>
</evidence>
<evidence type="ECO:0000256" key="5">
    <source>
        <dbReference type="ARBA" id="ARBA00034489"/>
    </source>
</evidence>
<comment type="catalytic activity">
    <reaction evidence="6">
        <text>a uridine in tRNA + S-adenosyl-L-methionine = a 3-[(3S)-3-amino-3-carboxypropyl]uridine in tRNA + S-methyl-5'-thioadenosine + H(+)</text>
        <dbReference type="Rhea" id="RHEA:62432"/>
        <dbReference type="Rhea" id="RHEA-COMP:13339"/>
        <dbReference type="Rhea" id="RHEA-COMP:16092"/>
        <dbReference type="ChEBI" id="CHEBI:15378"/>
        <dbReference type="ChEBI" id="CHEBI:17509"/>
        <dbReference type="ChEBI" id="CHEBI:59789"/>
        <dbReference type="ChEBI" id="CHEBI:65315"/>
        <dbReference type="ChEBI" id="CHEBI:82930"/>
        <dbReference type="EC" id="2.5.1.25"/>
    </reaction>
</comment>
<keyword evidence="9" id="KW-1185">Reference proteome</keyword>